<dbReference type="InterPro" id="IPR000182">
    <property type="entry name" value="GNAT_dom"/>
</dbReference>
<dbReference type="Proteomes" id="UP000251197">
    <property type="component" value="Unassembled WGS sequence"/>
</dbReference>
<organism evidence="2 3">
    <name type="scientific">Cedecea neteri</name>
    <dbReference type="NCBI Taxonomy" id="158822"/>
    <lineage>
        <taxon>Bacteria</taxon>
        <taxon>Pseudomonadati</taxon>
        <taxon>Pseudomonadota</taxon>
        <taxon>Gammaproteobacteria</taxon>
        <taxon>Enterobacterales</taxon>
        <taxon>Enterobacteriaceae</taxon>
        <taxon>Cedecea</taxon>
    </lineage>
</organism>
<feature type="domain" description="N-acetyltransferase" evidence="1">
    <location>
        <begin position="1"/>
        <end position="126"/>
    </location>
</feature>
<dbReference type="GO" id="GO:0016747">
    <property type="term" value="F:acyltransferase activity, transferring groups other than amino-acyl groups"/>
    <property type="evidence" value="ECO:0007669"/>
    <property type="project" value="InterPro"/>
</dbReference>
<protein>
    <recommendedName>
        <fullName evidence="1">N-acetyltransferase domain-containing protein</fullName>
    </recommendedName>
</protein>
<name>A0A2X2T2J7_9ENTR</name>
<dbReference type="CDD" id="cd04301">
    <property type="entry name" value="NAT_SF"/>
    <property type="match status" value="1"/>
</dbReference>
<dbReference type="AlphaFoldDB" id="A0A2X2T2J7"/>
<reference evidence="2 3" key="1">
    <citation type="submission" date="2018-06" db="EMBL/GenBank/DDBJ databases">
        <authorList>
            <consortium name="Pathogen Informatics"/>
            <person name="Doyle S."/>
        </authorList>
    </citation>
    <scope>NUCLEOTIDE SEQUENCE [LARGE SCALE GENOMIC DNA]</scope>
    <source>
        <strain evidence="2 3">NCTC12120</strain>
    </source>
</reference>
<dbReference type="STRING" id="158822.LH23_01400"/>
<evidence type="ECO:0000259" key="1">
    <source>
        <dbReference type="PROSITE" id="PS51186"/>
    </source>
</evidence>
<dbReference type="PROSITE" id="PS51186">
    <property type="entry name" value="GNAT"/>
    <property type="match status" value="1"/>
</dbReference>
<proteinExistence type="predicted"/>
<evidence type="ECO:0000313" key="3">
    <source>
        <dbReference type="Proteomes" id="UP000251197"/>
    </source>
</evidence>
<gene>
    <name evidence="2" type="ORF">NCTC12120_03584</name>
</gene>
<dbReference type="InterPro" id="IPR016181">
    <property type="entry name" value="Acyl_CoA_acyltransferase"/>
</dbReference>
<evidence type="ECO:0000313" key="2">
    <source>
        <dbReference type="EMBL" id="SQA99662.1"/>
    </source>
</evidence>
<dbReference type="Pfam" id="PF00583">
    <property type="entry name" value="Acetyltransf_1"/>
    <property type="match status" value="1"/>
</dbReference>
<dbReference type="EMBL" id="UAVU01000003">
    <property type="protein sequence ID" value="SQA99662.1"/>
    <property type="molecule type" value="Genomic_DNA"/>
</dbReference>
<sequence>MRLFVATSQREGEMPLTFIALDGEKMVGTVGLWRCDLISRQDLWPWLAALYIDESQRGKGLGELLQRHVAEYARGLVLGRYISIRPVRPIMSGLAGVTLAMGWITRPARTSLSTYALTVVARRNDRVASHQRWAEHVGNLRQRQVFGQRQREFCCLSRHGHNRVANRGQLRPHVA</sequence>
<dbReference type="Gene3D" id="3.40.630.30">
    <property type="match status" value="1"/>
</dbReference>
<accession>A0A2X2T2J7</accession>
<dbReference type="SUPFAM" id="SSF55729">
    <property type="entry name" value="Acyl-CoA N-acyltransferases (Nat)"/>
    <property type="match status" value="1"/>
</dbReference>